<dbReference type="Proteomes" id="UP000807309">
    <property type="component" value="Unassembled WGS sequence"/>
</dbReference>
<proteinExistence type="predicted"/>
<gene>
    <name evidence="1" type="ORF">IU470_26995</name>
</gene>
<evidence type="ECO:0000313" key="1">
    <source>
        <dbReference type="EMBL" id="MBF6228736.1"/>
    </source>
</evidence>
<organism evidence="1 2">
    <name type="scientific">Nocardia abscessus</name>
    <dbReference type="NCBI Taxonomy" id="120957"/>
    <lineage>
        <taxon>Bacteria</taxon>
        <taxon>Bacillati</taxon>
        <taxon>Actinomycetota</taxon>
        <taxon>Actinomycetes</taxon>
        <taxon>Mycobacteriales</taxon>
        <taxon>Nocardiaceae</taxon>
        <taxon>Nocardia</taxon>
    </lineage>
</organism>
<reference evidence="1 2" key="1">
    <citation type="submission" date="2020-10" db="EMBL/GenBank/DDBJ databases">
        <title>Identification of Nocardia species via Next-generation sequencing and recognition of intraspecies genetic diversity.</title>
        <authorList>
            <person name="Li P."/>
            <person name="Li P."/>
            <person name="Lu B."/>
        </authorList>
    </citation>
    <scope>NUCLEOTIDE SEQUENCE [LARGE SCALE GENOMIC DNA]</scope>
    <source>
        <strain evidence="1 2">N-11</strain>
    </source>
</reference>
<evidence type="ECO:0000313" key="2">
    <source>
        <dbReference type="Proteomes" id="UP000807309"/>
    </source>
</evidence>
<keyword evidence="2" id="KW-1185">Reference proteome</keyword>
<sequence>MTIHIDSGHGNNAAQRGRPDSINIGAAVIAVWGSHGNRTNSSCWTAMEDYAALLTDHTVLRASVVPFTTGRPYSVATRIAKLPRHITAVFLIGLNAAESAAVQSITAASSGRLVISETDALTATVAAAAITALRARRIPPRHGRLAVIGADRIPRLEAVLLECGAAHVTTRRGDELDGPAIRKLIVNHDITVDLTDQDSMWAVPTRTLSVPADPYHFAALALPGLFGALCGHGTTQITIGTLAAAARALALITPVDRALPDVRDHRLDLAVAQLVSRVLGAPSKS</sequence>
<protein>
    <submittedName>
        <fullName evidence="1">Uncharacterized protein</fullName>
    </submittedName>
</protein>
<accession>A0ABS0CEK1</accession>
<dbReference type="RefSeq" id="WP_195035616.1">
    <property type="nucleotide sequence ID" value="NZ_JADLRE010000025.1"/>
</dbReference>
<name>A0ABS0CEK1_9NOCA</name>
<comment type="caution">
    <text evidence="1">The sequence shown here is derived from an EMBL/GenBank/DDBJ whole genome shotgun (WGS) entry which is preliminary data.</text>
</comment>
<dbReference type="EMBL" id="JADLRE010000025">
    <property type="protein sequence ID" value="MBF6228736.1"/>
    <property type="molecule type" value="Genomic_DNA"/>
</dbReference>